<evidence type="ECO:0000256" key="1">
    <source>
        <dbReference type="SAM" id="MobiDB-lite"/>
    </source>
</evidence>
<dbReference type="AlphaFoldDB" id="A0A9N7ZDK0"/>
<dbReference type="EMBL" id="CADEAL010004463">
    <property type="protein sequence ID" value="CAB1460156.1"/>
    <property type="molecule type" value="Genomic_DNA"/>
</dbReference>
<accession>A0A9N7ZDK0</accession>
<feature type="region of interest" description="Disordered" evidence="1">
    <location>
        <begin position="151"/>
        <end position="171"/>
    </location>
</feature>
<evidence type="ECO:0000313" key="3">
    <source>
        <dbReference type="Proteomes" id="UP001153269"/>
    </source>
</evidence>
<protein>
    <submittedName>
        <fullName evidence="2">Uncharacterized protein</fullName>
    </submittedName>
</protein>
<gene>
    <name evidence="2" type="ORF">PLEPLA_LOCUS47993</name>
</gene>
<reference evidence="2" key="1">
    <citation type="submission" date="2020-03" db="EMBL/GenBank/DDBJ databases">
        <authorList>
            <person name="Weist P."/>
        </authorList>
    </citation>
    <scope>NUCLEOTIDE SEQUENCE</scope>
</reference>
<proteinExistence type="predicted"/>
<sequence length="171" mass="18975">MPALRREPPDGKKQHIHSLGAAVLWLVYAPINSSALHPHQPVMRGVVMAHLLLNRLRAVRLIPPFAPITVAKVWSLVFKRQMHDSIWLRWDWEAAGNSSSHLSVVLSLIHPSCLPPLLLVLHPPPLLCPPVSPSTTPSRQRDDAVLGDSHNHLPPSLLHPRTPLPPSLLML</sequence>
<feature type="compositionally biased region" description="Pro residues" evidence="1">
    <location>
        <begin position="162"/>
        <end position="171"/>
    </location>
</feature>
<comment type="caution">
    <text evidence="2">The sequence shown here is derived from an EMBL/GenBank/DDBJ whole genome shotgun (WGS) entry which is preliminary data.</text>
</comment>
<organism evidence="2 3">
    <name type="scientific">Pleuronectes platessa</name>
    <name type="common">European plaice</name>
    <dbReference type="NCBI Taxonomy" id="8262"/>
    <lineage>
        <taxon>Eukaryota</taxon>
        <taxon>Metazoa</taxon>
        <taxon>Chordata</taxon>
        <taxon>Craniata</taxon>
        <taxon>Vertebrata</taxon>
        <taxon>Euteleostomi</taxon>
        <taxon>Actinopterygii</taxon>
        <taxon>Neopterygii</taxon>
        <taxon>Teleostei</taxon>
        <taxon>Neoteleostei</taxon>
        <taxon>Acanthomorphata</taxon>
        <taxon>Carangaria</taxon>
        <taxon>Pleuronectiformes</taxon>
        <taxon>Pleuronectoidei</taxon>
        <taxon>Pleuronectidae</taxon>
        <taxon>Pleuronectes</taxon>
    </lineage>
</organism>
<evidence type="ECO:0000313" key="2">
    <source>
        <dbReference type="EMBL" id="CAB1460156.1"/>
    </source>
</evidence>
<dbReference type="Proteomes" id="UP001153269">
    <property type="component" value="Unassembled WGS sequence"/>
</dbReference>
<name>A0A9N7ZDK0_PLEPL</name>
<keyword evidence="3" id="KW-1185">Reference proteome</keyword>